<keyword evidence="8" id="KW-0067">ATP-binding</keyword>
<evidence type="ECO:0000256" key="1">
    <source>
        <dbReference type="ARBA" id="ARBA00004496"/>
    </source>
</evidence>
<dbReference type="Proteomes" id="UP000245014">
    <property type="component" value="Unassembled WGS sequence"/>
</dbReference>
<dbReference type="SUPFAM" id="SSF52540">
    <property type="entry name" value="P-loop containing nucleoside triphosphate hydrolases"/>
    <property type="match status" value="1"/>
</dbReference>
<dbReference type="STRING" id="28200.GCA_001572935_00273"/>
<dbReference type="InterPro" id="IPR027417">
    <property type="entry name" value="P-loop_NTPase"/>
</dbReference>
<dbReference type="GO" id="GO:0005737">
    <property type="term" value="C:cytoplasm"/>
    <property type="evidence" value="ECO:0007669"/>
    <property type="project" value="UniProtKB-SubCell"/>
</dbReference>
<evidence type="ECO:0000256" key="5">
    <source>
        <dbReference type="ARBA" id="ARBA00022694"/>
    </source>
</evidence>
<evidence type="ECO:0000256" key="7">
    <source>
        <dbReference type="ARBA" id="ARBA00022741"/>
    </source>
</evidence>
<dbReference type="GO" id="GO:0002949">
    <property type="term" value="P:tRNA threonylcarbamoyladenosine modification"/>
    <property type="evidence" value="ECO:0007669"/>
    <property type="project" value="InterPro"/>
</dbReference>
<dbReference type="GO" id="GO:0046872">
    <property type="term" value="F:metal ion binding"/>
    <property type="evidence" value="ECO:0007669"/>
    <property type="project" value="UniProtKB-KW"/>
</dbReference>
<comment type="similarity">
    <text evidence="2">Belongs to the TsaE family.</text>
</comment>
<sequence>MKKEFLTSLEDISLVVNELKKRVQNRDCIVLLKGDLASGKTTLVQEYVKSIGLKDLVNSPTFSIQVQYGENIFHYDLYNKSLEDFIALGMLEEFEKSGIHFVEWGNSALENILSDYGFDFLIINIDKKDDKRLYIINE</sequence>
<keyword evidence="6" id="KW-0479">Metal-binding</keyword>
<dbReference type="Gene3D" id="3.40.50.300">
    <property type="entry name" value="P-loop containing nucleotide triphosphate hydrolases"/>
    <property type="match status" value="1"/>
</dbReference>
<dbReference type="EMBL" id="QEYI01000009">
    <property type="protein sequence ID" value="PWE20020.1"/>
    <property type="molecule type" value="Genomic_DNA"/>
</dbReference>
<dbReference type="GO" id="GO:0016740">
    <property type="term" value="F:transferase activity"/>
    <property type="evidence" value="ECO:0007669"/>
    <property type="project" value="UniProtKB-KW"/>
</dbReference>
<accession>A0A2U2BYY1</accession>
<name>A0A2U2BYY1_9BACT</name>
<organism evidence="11 12">
    <name type="scientific">Aliarcobacter skirrowii</name>
    <dbReference type="NCBI Taxonomy" id="28200"/>
    <lineage>
        <taxon>Bacteria</taxon>
        <taxon>Pseudomonadati</taxon>
        <taxon>Campylobacterota</taxon>
        <taxon>Epsilonproteobacteria</taxon>
        <taxon>Campylobacterales</taxon>
        <taxon>Arcobacteraceae</taxon>
        <taxon>Aliarcobacter</taxon>
    </lineage>
</organism>
<evidence type="ECO:0000313" key="12">
    <source>
        <dbReference type="Proteomes" id="UP000245014"/>
    </source>
</evidence>
<comment type="caution">
    <text evidence="11">The sequence shown here is derived from an EMBL/GenBank/DDBJ whole genome shotgun (WGS) entry which is preliminary data.</text>
</comment>
<dbReference type="NCBIfam" id="TIGR00150">
    <property type="entry name" value="T6A_YjeE"/>
    <property type="match status" value="1"/>
</dbReference>
<evidence type="ECO:0000256" key="10">
    <source>
        <dbReference type="ARBA" id="ARBA00032441"/>
    </source>
</evidence>
<dbReference type="Pfam" id="PF02367">
    <property type="entry name" value="TsaE"/>
    <property type="match status" value="1"/>
</dbReference>
<comment type="subcellular location">
    <subcellularLocation>
        <location evidence="1">Cytoplasm</location>
    </subcellularLocation>
</comment>
<dbReference type="InterPro" id="IPR003442">
    <property type="entry name" value="T6A_TsaE"/>
</dbReference>
<keyword evidence="4" id="KW-0963">Cytoplasm</keyword>
<dbReference type="PANTHER" id="PTHR33540:SF2">
    <property type="entry name" value="TRNA THREONYLCARBAMOYLADENOSINE BIOSYNTHESIS PROTEIN TSAE"/>
    <property type="match status" value="1"/>
</dbReference>
<evidence type="ECO:0000256" key="8">
    <source>
        <dbReference type="ARBA" id="ARBA00022840"/>
    </source>
</evidence>
<dbReference type="RefSeq" id="WP_109065650.1">
    <property type="nucleotide sequence ID" value="NZ_JAODBW010000009.1"/>
</dbReference>
<evidence type="ECO:0000256" key="9">
    <source>
        <dbReference type="ARBA" id="ARBA00022842"/>
    </source>
</evidence>
<keyword evidence="9" id="KW-0460">Magnesium</keyword>
<dbReference type="GO" id="GO:0005524">
    <property type="term" value="F:ATP binding"/>
    <property type="evidence" value="ECO:0007669"/>
    <property type="project" value="UniProtKB-KW"/>
</dbReference>
<protein>
    <recommendedName>
        <fullName evidence="3">tRNA threonylcarbamoyladenosine biosynthesis protein TsaE</fullName>
    </recommendedName>
    <alternativeName>
        <fullName evidence="10">t(6)A37 threonylcarbamoyladenosine biosynthesis protein TsaE</fullName>
    </alternativeName>
</protein>
<evidence type="ECO:0000256" key="4">
    <source>
        <dbReference type="ARBA" id="ARBA00022490"/>
    </source>
</evidence>
<proteinExistence type="inferred from homology"/>
<dbReference type="AlphaFoldDB" id="A0A2U2BYY1"/>
<keyword evidence="7" id="KW-0547">Nucleotide-binding</keyword>
<keyword evidence="11" id="KW-0808">Transferase</keyword>
<keyword evidence="5" id="KW-0819">tRNA processing</keyword>
<evidence type="ECO:0000313" key="11">
    <source>
        <dbReference type="EMBL" id="PWE20020.1"/>
    </source>
</evidence>
<reference evidence="11 12" key="1">
    <citation type="submission" date="2018-05" db="EMBL/GenBank/DDBJ databases">
        <title>Antimicrobial susceptibility testing and genomic analysis of Arcobacter skirrowii strains and one Arcobacter butzleri isolated from German poultry farms.</title>
        <authorList>
            <person name="Haenel I."/>
            <person name="Hotzel H."/>
            <person name="Tomaso H."/>
            <person name="Busch A."/>
        </authorList>
    </citation>
    <scope>NUCLEOTIDE SEQUENCE [LARGE SCALE GENOMIC DNA]</scope>
    <source>
        <strain evidence="12">v</strain>
    </source>
</reference>
<gene>
    <name evidence="11" type="ORF">DF188_08890</name>
</gene>
<dbReference type="PANTHER" id="PTHR33540">
    <property type="entry name" value="TRNA THREONYLCARBAMOYLADENOSINE BIOSYNTHESIS PROTEIN TSAE"/>
    <property type="match status" value="1"/>
</dbReference>
<evidence type="ECO:0000256" key="3">
    <source>
        <dbReference type="ARBA" id="ARBA00019010"/>
    </source>
</evidence>
<evidence type="ECO:0000256" key="6">
    <source>
        <dbReference type="ARBA" id="ARBA00022723"/>
    </source>
</evidence>
<evidence type="ECO:0000256" key="2">
    <source>
        <dbReference type="ARBA" id="ARBA00007599"/>
    </source>
</evidence>